<accession>A0A0F9C349</accession>
<dbReference type="AlphaFoldDB" id="A0A0F9C349"/>
<name>A0A0F9C349_9ZZZZ</name>
<protein>
    <submittedName>
        <fullName evidence="1">Uncharacterized protein</fullName>
    </submittedName>
</protein>
<evidence type="ECO:0000313" key="1">
    <source>
        <dbReference type="EMBL" id="KKK96864.1"/>
    </source>
</evidence>
<comment type="caution">
    <text evidence="1">The sequence shown here is derived from an EMBL/GenBank/DDBJ whole genome shotgun (WGS) entry which is preliminary data.</text>
</comment>
<gene>
    <name evidence="1" type="ORF">LCGC14_2658530</name>
</gene>
<sequence length="110" mass="12513">MTKEENCKRVRRLVSNQVSDDFNLDIGYVMPGWSDIDPEMHGYKLYIYSKNGPYADGMMLGDPIPSNEDIIKGVDVIMANLRKAMMEYQGALTAVSMNKFLEEAERRGDI</sequence>
<reference evidence="1" key="1">
    <citation type="journal article" date="2015" name="Nature">
        <title>Complex archaea that bridge the gap between prokaryotes and eukaryotes.</title>
        <authorList>
            <person name="Spang A."/>
            <person name="Saw J.H."/>
            <person name="Jorgensen S.L."/>
            <person name="Zaremba-Niedzwiedzka K."/>
            <person name="Martijn J."/>
            <person name="Lind A.E."/>
            <person name="van Eijk R."/>
            <person name="Schleper C."/>
            <person name="Guy L."/>
            <person name="Ettema T.J."/>
        </authorList>
    </citation>
    <scope>NUCLEOTIDE SEQUENCE</scope>
</reference>
<dbReference type="EMBL" id="LAZR01046298">
    <property type="protein sequence ID" value="KKK96864.1"/>
    <property type="molecule type" value="Genomic_DNA"/>
</dbReference>
<organism evidence="1">
    <name type="scientific">marine sediment metagenome</name>
    <dbReference type="NCBI Taxonomy" id="412755"/>
    <lineage>
        <taxon>unclassified sequences</taxon>
        <taxon>metagenomes</taxon>
        <taxon>ecological metagenomes</taxon>
    </lineage>
</organism>
<proteinExistence type="predicted"/>